<name>A0A062TV85_9PROT</name>
<accession>A0A062TV85</accession>
<dbReference type="Pfam" id="PF11604">
    <property type="entry name" value="CusF_Ec"/>
    <property type="match status" value="1"/>
</dbReference>
<evidence type="ECO:0000313" key="3">
    <source>
        <dbReference type="Proteomes" id="UP000027037"/>
    </source>
</evidence>
<proteinExistence type="predicted"/>
<protein>
    <recommendedName>
        <fullName evidence="4">Cation transporter</fullName>
    </recommendedName>
</protein>
<dbReference type="eggNOG" id="COG5569">
    <property type="taxonomic scope" value="Bacteria"/>
</dbReference>
<dbReference type="PATRIC" id="fig|1280946.3.peg.3112"/>
<dbReference type="RefSeq" id="WP_013301491.1">
    <property type="nucleotide sequence ID" value="NZ_AWFF01000076.1"/>
</dbReference>
<evidence type="ECO:0000256" key="1">
    <source>
        <dbReference type="SAM" id="SignalP"/>
    </source>
</evidence>
<dbReference type="EMBL" id="AWFF01000076">
    <property type="protein sequence ID" value="KCZ51916.1"/>
    <property type="molecule type" value="Genomic_DNA"/>
</dbReference>
<keyword evidence="1" id="KW-0732">Signal</keyword>
<comment type="caution">
    <text evidence="2">The sequence shown here is derived from an EMBL/GenBank/DDBJ whole genome shotgun (WGS) entry which is preliminary data.</text>
</comment>
<keyword evidence="3" id="KW-1185">Reference proteome</keyword>
<dbReference type="AlphaFoldDB" id="A0A062TV85"/>
<feature type="chain" id="PRO_5001614479" description="Cation transporter" evidence="1">
    <location>
        <begin position="26"/>
        <end position="166"/>
    </location>
</feature>
<sequence length="166" mass="17746">MKTLVRKTAVTGAILGLALIGPALAQEAGMKMDSMKDMDMSGMSCCGDMAPGFGVINGVDLDARTVNISHDPIKKIGWGEMTMDFEVGGMVALDKFENGDNVHFMLKQDDSDNYDIAMMMPIGGDPDAFKLSMMSMMKGKGMMDCNMGGHGSMSGMSGKDHDDTDH</sequence>
<dbReference type="STRING" id="1280946.HY29_05105"/>
<dbReference type="OrthoDB" id="5771277at2"/>
<gene>
    <name evidence="2" type="ORF">HY29_05105</name>
</gene>
<feature type="signal peptide" evidence="1">
    <location>
        <begin position="1"/>
        <end position="25"/>
    </location>
</feature>
<dbReference type="Gene3D" id="2.40.50.320">
    <property type="entry name" value="Copper binding periplasmic protein CusF"/>
    <property type="match status" value="1"/>
</dbReference>
<dbReference type="InterPro" id="IPR042230">
    <property type="entry name" value="CusF_sf"/>
</dbReference>
<evidence type="ECO:0008006" key="4">
    <source>
        <dbReference type="Google" id="ProtNLM"/>
    </source>
</evidence>
<evidence type="ECO:0000313" key="2">
    <source>
        <dbReference type="EMBL" id="KCZ51916.1"/>
    </source>
</evidence>
<reference evidence="2 3" key="1">
    <citation type="journal article" date="2014" name="Antonie Van Leeuwenhoek">
        <title>Hyphomonas beringensis sp. nov. and Hyphomonas chukchiensis sp. nov., isolated from surface seawater of the Bering Sea and Chukchi Sea.</title>
        <authorList>
            <person name="Li C."/>
            <person name="Lai Q."/>
            <person name="Li G."/>
            <person name="Dong C."/>
            <person name="Wang J."/>
            <person name="Liao Y."/>
            <person name="Shao Z."/>
        </authorList>
    </citation>
    <scope>NUCLEOTIDE SEQUENCE [LARGE SCALE GENOMIC DNA]</scope>
    <source>
        <strain evidence="2 3">25B14_1</strain>
    </source>
</reference>
<dbReference type="Proteomes" id="UP000027037">
    <property type="component" value="Unassembled WGS sequence"/>
</dbReference>
<organism evidence="2 3">
    <name type="scientific">Hyphomonas beringensis</name>
    <dbReference type="NCBI Taxonomy" id="1280946"/>
    <lineage>
        <taxon>Bacteria</taxon>
        <taxon>Pseudomonadati</taxon>
        <taxon>Pseudomonadota</taxon>
        <taxon>Alphaproteobacteria</taxon>
        <taxon>Hyphomonadales</taxon>
        <taxon>Hyphomonadaceae</taxon>
        <taxon>Hyphomonas</taxon>
    </lineage>
</organism>
<dbReference type="InterPro" id="IPR021647">
    <property type="entry name" value="CusF_Ec"/>
</dbReference>